<reference evidence="2" key="1">
    <citation type="submission" date="2020-03" db="EMBL/GenBank/DDBJ databases">
        <title>Complete genome sequence of sulfur-oxidizing bacterium skT11.</title>
        <authorList>
            <person name="Kanda M."/>
            <person name="Kojima H."/>
            <person name="Fukui M."/>
        </authorList>
    </citation>
    <scope>NUCLEOTIDE SEQUENCE [LARGE SCALE GENOMIC DNA]</scope>
    <source>
        <strain evidence="2">skT11</strain>
    </source>
</reference>
<dbReference type="InterPro" id="IPR054240">
    <property type="entry name" value="DUF6967"/>
</dbReference>
<gene>
    <name evidence="1" type="ORF">SKTS_33680</name>
</gene>
<dbReference type="Pfam" id="PF22295">
    <property type="entry name" value="DUF6967"/>
    <property type="match status" value="1"/>
</dbReference>
<name>A0A6F8VHR4_9PROT</name>
<proteinExistence type="predicted"/>
<dbReference type="AlphaFoldDB" id="A0A6F8VHR4"/>
<dbReference type="KEGG" id="slac:SKTS_33680"/>
<dbReference type="RefSeq" id="WP_173067956.1">
    <property type="nucleotide sequence ID" value="NZ_AP022853.1"/>
</dbReference>
<keyword evidence="2" id="KW-1185">Reference proteome</keyword>
<dbReference type="Proteomes" id="UP000502260">
    <property type="component" value="Chromosome"/>
</dbReference>
<sequence length="76" mass="8973">MDEFIKFDKFLATPYRQEIELQQVNHEAGFCTLRLRIREIKRFTIFEIDKETAQHWGNALLDWAKSQEQGVTKSAG</sequence>
<organism evidence="1 2">
    <name type="scientific">Sulfurimicrobium lacus</name>
    <dbReference type="NCBI Taxonomy" id="2715678"/>
    <lineage>
        <taxon>Bacteria</taxon>
        <taxon>Pseudomonadati</taxon>
        <taxon>Pseudomonadota</taxon>
        <taxon>Betaproteobacteria</taxon>
        <taxon>Nitrosomonadales</taxon>
        <taxon>Sulfuricellaceae</taxon>
        <taxon>Sulfurimicrobium</taxon>
    </lineage>
</organism>
<dbReference type="EMBL" id="AP022853">
    <property type="protein sequence ID" value="BCB28482.1"/>
    <property type="molecule type" value="Genomic_DNA"/>
</dbReference>
<evidence type="ECO:0000313" key="1">
    <source>
        <dbReference type="EMBL" id="BCB28482.1"/>
    </source>
</evidence>
<accession>A0A6F8VHR4</accession>
<evidence type="ECO:0000313" key="2">
    <source>
        <dbReference type="Proteomes" id="UP000502260"/>
    </source>
</evidence>
<protein>
    <submittedName>
        <fullName evidence="1">Uncharacterized protein</fullName>
    </submittedName>
</protein>